<dbReference type="AlphaFoldDB" id="A0A540L4I0"/>
<evidence type="ECO:0000256" key="6">
    <source>
        <dbReference type="SAM" id="Phobius"/>
    </source>
</evidence>
<feature type="transmembrane region" description="Helical" evidence="6">
    <location>
        <begin position="556"/>
        <end position="581"/>
    </location>
</feature>
<dbReference type="Pfam" id="PF00854">
    <property type="entry name" value="PTR2"/>
    <property type="match status" value="1"/>
</dbReference>
<evidence type="ECO:0000256" key="2">
    <source>
        <dbReference type="ARBA" id="ARBA00005982"/>
    </source>
</evidence>
<feature type="transmembrane region" description="Helical" evidence="6">
    <location>
        <begin position="127"/>
        <end position="148"/>
    </location>
</feature>
<keyword evidence="5 6" id="KW-0472">Membrane</keyword>
<proteinExistence type="inferred from homology"/>
<feature type="transmembrane region" description="Helical" evidence="6">
    <location>
        <begin position="512"/>
        <end position="536"/>
    </location>
</feature>
<keyword evidence="3 6" id="KW-0812">Transmembrane</keyword>
<feature type="transmembrane region" description="Helical" evidence="6">
    <location>
        <begin position="225"/>
        <end position="245"/>
    </location>
</feature>
<sequence>MGKLEQVERELRPMVPALVASSNDEQRRRKEIGVGRQIGWEGSRESWEGSNAGEGGGREILAILVEVAQQFAFYGLASNLIMYLTDVLDQPLAAAAKNVNTWLGISLVFPVLGAFLADSYFGRFKTIVFSITIYFLGMVLLTLSVSVIPSQSRRAVFFVALYILSVAQGAQQPCLQTFAADQFDENTPEEIKVKSSFFNWWYLGYGFGATSATLGVVYLQDNVGWGLGFGILAGVLVVSLVSFLVGTKRYRKQRRPGSPLTTVAQVLVAAARKCHVTKTLNCESVYYGDDKGEALLQGQSQPQVLARTNQLRCLDKATIIDELDASTNPRNPWRLCSLNQVEEVKLVLRLIPLCLSFLMFGVVQAQLHTFFTKQSSTTIRSIGPHFQVPAASLPGLVGIANIFAILIYDRFFVPISQKYTGHPSGITVLQRIGTGLVLSILVMVVSALVEAKRLNIAKDYNLIDEPQAIIPMRVWWLLPQYLILGLAYAFVMVGLQELFYGQMPEQMRSMGAAASMSVIGVGSFISNWIISVLELITSRNGDKWLGDNINRAHLDYFYWVLAVLSTLNFCVYVLIANAFVYKKVEREDKVKTELSCANYHDGEI</sequence>
<name>A0A540L4I0_MALBA</name>
<comment type="subcellular location">
    <subcellularLocation>
        <location evidence="1">Membrane</location>
        <topology evidence="1">Multi-pass membrane protein</topology>
    </subcellularLocation>
</comment>
<accession>A0A540L4I0</accession>
<feature type="transmembrane region" description="Helical" evidence="6">
    <location>
        <begin position="428"/>
        <end position="449"/>
    </location>
</feature>
<evidence type="ECO:0000313" key="8">
    <source>
        <dbReference type="Proteomes" id="UP000315295"/>
    </source>
</evidence>
<organism evidence="7 8">
    <name type="scientific">Malus baccata</name>
    <name type="common">Siberian crab apple</name>
    <name type="synonym">Pyrus baccata</name>
    <dbReference type="NCBI Taxonomy" id="106549"/>
    <lineage>
        <taxon>Eukaryota</taxon>
        <taxon>Viridiplantae</taxon>
        <taxon>Streptophyta</taxon>
        <taxon>Embryophyta</taxon>
        <taxon>Tracheophyta</taxon>
        <taxon>Spermatophyta</taxon>
        <taxon>Magnoliopsida</taxon>
        <taxon>eudicotyledons</taxon>
        <taxon>Gunneridae</taxon>
        <taxon>Pentapetalae</taxon>
        <taxon>rosids</taxon>
        <taxon>fabids</taxon>
        <taxon>Rosales</taxon>
        <taxon>Rosaceae</taxon>
        <taxon>Amygdaloideae</taxon>
        <taxon>Maleae</taxon>
        <taxon>Malus</taxon>
    </lineage>
</organism>
<dbReference type="PANTHER" id="PTHR11654">
    <property type="entry name" value="OLIGOPEPTIDE TRANSPORTER-RELATED"/>
    <property type="match status" value="1"/>
</dbReference>
<dbReference type="GO" id="GO:0022857">
    <property type="term" value="F:transmembrane transporter activity"/>
    <property type="evidence" value="ECO:0007669"/>
    <property type="project" value="InterPro"/>
</dbReference>
<feature type="transmembrane region" description="Helical" evidence="6">
    <location>
        <begin position="200"/>
        <end position="219"/>
    </location>
</feature>
<dbReference type="SUPFAM" id="SSF103473">
    <property type="entry name" value="MFS general substrate transporter"/>
    <property type="match status" value="2"/>
</dbReference>
<dbReference type="EMBL" id="VIEB01000774">
    <property type="protein sequence ID" value="TQD81269.1"/>
    <property type="molecule type" value="Genomic_DNA"/>
</dbReference>
<evidence type="ECO:0000256" key="5">
    <source>
        <dbReference type="ARBA" id="ARBA00023136"/>
    </source>
</evidence>
<evidence type="ECO:0000313" key="7">
    <source>
        <dbReference type="EMBL" id="TQD81269.1"/>
    </source>
</evidence>
<reference evidence="7 8" key="1">
    <citation type="journal article" date="2019" name="G3 (Bethesda)">
        <title>Sequencing of a Wild Apple (Malus baccata) Genome Unravels the Differences Between Cultivated and Wild Apple Species Regarding Disease Resistance and Cold Tolerance.</title>
        <authorList>
            <person name="Chen X."/>
        </authorList>
    </citation>
    <scope>NUCLEOTIDE SEQUENCE [LARGE SCALE GENOMIC DNA]</scope>
    <source>
        <strain evidence="8">cv. Shandingzi</strain>
        <tissue evidence="7">Leaves</tissue>
    </source>
</reference>
<feature type="transmembrane region" description="Helical" evidence="6">
    <location>
        <begin position="346"/>
        <end position="367"/>
    </location>
</feature>
<evidence type="ECO:0000256" key="4">
    <source>
        <dbReference type="ARBA" id="ARBA00022989"/>
    </source>
</evidence>
<comment type="similarity">
    <text evidence="2">Belongs to the major facilitator superfamily. Proton-dependent oligopeptide transporter (POT/PTR) (TC 2.A.17) family.</text>
</comment>
<keyword evidence="8" id="KW-1185">Reference proteome</keyword>
<comment type="caution">
    <text evidence="7">The sequence shown here is derived from an EMBL/GenBank/DDBJ whole genome shotgun (WGS) entry which is preliminary data.</text>
</comment>
<dbReference type="InterPro" id="IPR036259">
    <property type="entry name" value="MFS_trans_sf"/>
</dbReference>
<protein>
    <recommendedName>
        <fullName evidence="9">Major facilitator superfamily (MFS) profile domain-containing protein</fullName>
    </recommendedName>
</protein>
<dbReference type="Proteomes" id="UP000315295">
    <property type="component" value="Unassembled WGS sequence"/>
</dbReference>
<evidence type="ECO:0000256" key="3">
    <source>
        <dbReference type="ARBA" id="ARBA00022692"/>
    </source>
</evidence>
<dbReference type="Gene3D" id="1.20.1250.20">
    <property type="entry name" value="MFS general substrate transporter like domains"/>
    <property type="match status" value="1"/>
</dbReference>
<feature type="transmembrane region" description="Helical" evidence="6">
    <location>
        <begin position="102"/>
        <end position="121"/>
    </location>
</feature>
<dbReference type="GO" id="GO:0016020">
    <property type="term" value="C:membrane"/>
    <property type="evidence" value="ECO:0007669"/>
    <property type="project" value="UniProtKB-SubCell"/>
</dbReference>
<dbReference type="InterPro" id="IPR000109">
    <property type="entry name" value="POT_fam"/>
</dbReference>
<feature type="transmembrane region" description="Helical" evidence="6">
    <location>
        <begin position="387"/>
        <end position="408"/>
    </location>
</feature>
<evidence type="ECO:0000256" key="1">
    <source>
        <dbReference type="ARBA" id="ARBA00004141"/>
    </source>
</evidence>
<gene>
    <name evidence="7" type="ORF">C1H46_033201</name>
</gene>
<keyword evidence="4 6" id="KW-1133">Transmembrane helix</keyword>
<evidence type="ECO:0008006" key="9">
    <source>
        <dbReference type="Google" id="ProtNLM"/>
    </source>
</evidence>